<evidence type="ECO:0000313" key="2">
    <source>
        <dbReference type="Proteomes" id="UP000789366"/>
    </source>
</evidence>
<gene>
    <name evidence="1" type="ORF">SPELUC_LOCUS6446</name>
</gene>
<dbReference type="Proteomes" id="UP000789366">
    <property type="component" value="Unassembled WGS sequence"/>
</dbReference>
<accession>A0ACA9MK44</accession>
<name>A0ACA9MK44_9GLOM</name>
<reference evidence="1" key="1">
    <citation type="submission" date="2021-06" db="EMBL/GenBank/DDBJ databases">
        <authorList>
            <person name="Kallberg Y."/>
            <person name="Tangrot J."/>
            <person name="Rosling A."/>
        </authorList>
    </citation>
    <scope>NUCLEOTIDE SEQUENCE</scope>
    <source>
        <strain evidence="1">28 12/20/2015</strain>
    </source>
</reference>
<keyword evidence="2" id="KW-1185">Reference proteome</keyword>
<sequence>MSTSTSFAVTEIQRKLNKKDKEIEDLKKKISELEQNQDEDIESLKNKINELNEALKQDSLKFFLQIIFLV</sequence>
<organism evidence="1 2">
    <name type="scientific">Cetraspora pellucida</name>
    <dbReference type="NCBI Taxonomy" id="1433469"/>
    <lineage>
        <taxon>Eukaryota</taxon>
        <taxon>Fungi</taxon>
        <taxon>Fungi incertae sedis</taxon>
        <taxon>Mucoromycota</taxon>
        <taxon>Glomeromycotina</taxon>
        <taxon>Glomeromycetes</taxon>
        <taxon>Diversisporales</taxon>
        <taxon>Gigasporaceae</taxon>
        <taxon>Cetraspora</taxon>
    </lineage>
</organism>
<comment type="caution">
    <text evidence="1">The sequence shown here is derived from an EMBL/GenBank/DDBJ whole genome shotgun (WGS) entry which is preliminary data.</text>
</comment>
<dbReference type="EMBL" id="CAJVPW010007629">
    <property type="protein sequence ID" value="CAG8583159.1"/>
    <property type="molecule type" value="Genomic_DNA"/>
</dbReference>
<protein>
    <submittedName>
        <fullName evidence="1">11596_t:CDS:1</fullName>
    </submittedName>
</protein>
<evidence type="ECO:0000313" key="1">
    <source>
        <dbReference type="EMBL" id="CAG8583159.1"/>
    </source>
</evidence>
<proteinExistence type="predicted"/>